<dbReference type="Proteomes" id="UP000250321">
    <property type="component" value="Unassembled WGS sequence"/>
</dbReference>
<dbReference type="GO" id="GO:0006508">
    <property type="term" value="P:proteolysis"/>
    <property type="evidence" value="ECO:0007669"/>
    <property type="project" value="InterPro"/>
</dbReference>
<comment type="caution">
    <text evidence="2">The sequence shown here is derived from an EMBL/GenBank/DDBJ whole genome shotgun (WGS) entry which is preliminary data.</text>
</comment>
<dbReference type="OrthoDB" id="2747330at2759"/>
<keyword evidence="3" id="KW-1185">Reference proteome</keyword>
<keyword evidence="1" id="KW-0472">Membrane</keyword>
<name>A0A314YNG8_PRUYE</name>
<evidence type="ECO:0000313" key="3">
    <source>
        <dbReference type="Proteomes" id="UP000250321"/>
    </source>
</evidence>
<evidence type="ECO:0000313" key="2">
    <source>
        <dbReference type="EMBL" id="PQQ06198.1"/>
    </source>
</evidence>
<dbReference type="InterPro" id="IPR021109">
    <property type="entry name" value="Peptidase_aspartic_dom_sf"/>
</dbReference>
<dbReference type="Gene3D" id="2.40.70.10">
    <property type="entry name" value="Acid Proteases"/>
    <property type="match status" value="1"/>
</dbReference>
<dbReference type="STRING" id="2094558.A0A314YNG8"/>
<keyword evidence="1" id="KW-0812">Transmembrane</keyword>
<dbReference type="GO" id="GO:0004190">
    <property type="term" value="F:aspartic-type endopeptidase activity"/>
    <property type="evidence" value="ECO:0007669"/>
    <property type="project" value="InterPro"/>
</dbReference>
<dbReference type="AlphaFoldDB" id="A0A314YNG8"/>
<dbReference type="SUPFAM" id="SSF50630">
    <property type="entry name" value="Acid proteases"/>
    <property type="match status" value="1"/>
</dbReference>
<gene>
    <name evidence="2" type="ORF">Pyn_10326</name>
</gene>
<proteinExistence type="predicted"/>
<reference evidence="2 3" key="1">
    <citation type="submission" date="2018-02" db="EMBL/GenBank/DDBJ databases">
        <title>Draft genome of wild Prunus yedoensis var. nudiflora.</title>
        <authorList>
            <person name="Baek S."/>
            <person name="Kim J.-H."/>
            <person name="Choi K."/>
            <person name="Kim G.-B."/>
            <person name="Cho A."/>
            <person name="Jang H."/>
            <person name="Shin C.-H."/>
            <person name="Yu H.-J."/>
            <person name="Mun J.-H."/>
        </authorList>
    </citation>
    <scope>NUCLEOTIDE SEQUENCE [LARGE SCALE GENOMIC DNA]</scope>
    <source>
        <strain evidence="3">cv. Jeju island</strain>
        <tissue evidence="2">Leaf</tissue>
    </source>
</reference>
<feature type="transmembrane region" description="Helical" evidence="1">
    <location>
        <begin position="38"/>
        <end position="59"/>
    </location>
</feature>
<dbReference type="EMBL" id="PJQY01000996">
    <property type="protein sequence ID" value="PQQ06198.1"/>
    <property type="molecule type" value="Genomic_DNA"/>
</dbReference>
<dbReference type="PANTHER" id="PTHR13683">
    <property type="entry name" value="ASPARTYL PROTEASES"/>
    <property type="match status" value="1"/>
</dbReference>
<keyword evidence="1" id="KW-1133">Transmembrane helix</keyword>
<accession>A0A314YNG8</accession>
<dbReference type="InterPro" id="IPR001461">
    <property type="entry name" value="Aspartic_peptidase_A1"/>
</dbReference>
<protein>
    <submittedName>
        <fullName evidence="2">Aspartic proteinase-like protein 2 isoform X1</fullName>
    </submittedName>
</protein>
<evidence type="ECO:0000256" key="1">
    <source>
        <dbReference type="SAM" id="Phobius"/>
    </source>
</evidence>
<sequence length="170" mass="18670">MPDPRFQPNSSGTYQLVKCNANCNCDEEGSKCTYKRQYAGGALALACLVIFTASVQMAYWVWVGVRGGAMVLGGMKSPMIWYFCVQILLANTLASRNLCCCVSYEINPKVFDGGYGTVLDSGTAYAYLPKDALLALKDSIMREMRFLKQIPGPDPKYQDICFAGAGRQLL</sequence>
<organism evidence="2 3">
    <name type="scientific">Prunus yedoensis var. nudiflora</name>
    <dbReference type="NCBI Taxonomy" id="2094558"/>
    <lineage>
        <taxon>Eukaryota</taxon>
        <taxon>Viridiplantae</taxon>
        <taxon>Streptophyta</taxon>
        <taxon>Embryophyta</taxon>
        <taxon>Tracheophyta</taxon>
        <taxon>Spermatophyta</taxon>
        <taxon>Magnoliopsida</taxon>
        <taxon>eudicotyledons</taxon>
        <taxon>Gunneridae</taxon>
        <taxon>Pentapetalae</taxon>
        <taxon>rosids</taxon>
        <taxon>fabids</taxon>
        <taxon>Rosales</taxon>
        <taxon>Rosaceae</taxon>
        <taxon>Amygdaloideae</taxon>
        <taxon>Amygdaleae</taxon>
        <taxon>Prunus</taxon>
    </lineage>
</organism>
<dbReference type="PANTHER" id="PTHR13683:SF817">
    <property type="entry name" value="OS07G0592200 PROTEIN"/>
    <property type="match status" value="1"/>
</dbReference>
<feature type="transmembrane region" description="Helical" evidence="1">
    <location>
        <begin position="79"/>
        <end position="99"/>
    </location>
</feature>